<feature type="compositionally biased region" description="Low complexity" evidence="1">
    <location>
        <begin position="19"/>
        <end position="30"/>
    </location>
</feature>
<gene>
    <name evidence="2" type="ORF">PLANPX_5868</name>
</gene>
<dbReference type="KEGG" id="lpav:PLANPX_5868"/>
<dbReference type="AlphaFoldDB" id="A0A5K7XMW1"/>
<dbReference type="Proteomes" id="UP000326837">
    <property type="component" value="Chromosome"/>
</dbReference>
<keyword evidence="3" id="KW-1185">Reference proteome</keyword>
<name>A0A5K7XMW1_9BACT</name>
<feature type="region of interest" description="Disordered" evidence="1">
    <location>
        <begin position="1"/>
        <end position="40"/>
    </location>
</feature>
<evidence type="ECO:0000256" key="1">
    <source>
        <dbReference type="SAM" id="MobiDB-lite"/>
    </source>
</evidence>
<evidence type="ECO:0000313" key="3">
    <source>
        <dbReference type="Proteomes" id="UP000326837"/>
    </source>
</evidence>
<organism evidence="2 3">
    <name type="scientific">Lacipirellula parvula</name>
    <dbReference type="NCBI Taxonomy" id="2650471"/>
    <lineage>
        <taxon>Bacteria</taxon>
        <taxon>Pseudomonadati</taxon>
        <taxon>Planctomycetota</taxon>
        <taxon>Planctomycetia</taxon>
        <taxon>Pirellulales</taxon>
        <taxon>Lacipirellulaceae</taxon>
        <taxon>Lacipirellula</taxon>
    </lineage>
</organism>
<sequence>MDGAARRPTGLAQHADQMASASRRGAADAAKQPATRRAKRRLRRSWPFIAIAFNKVALVRPRRKFT</sequence>
<protein>
    <submittedName>
        <fullName evidence="2">Uncharacterized protein</fullName>
    </submittedName>
</protein>
<accession>A0A5K7XMW1</accession>
<dbReference type="EMBL" id="AP021861">
    <property type="protein sequence ID" value="BBO36256.1"/>
    <property type="molecule type" value="Genomic_DNA"/>
</dbReference>
<proteinExistence type="predicted"/>
<evidence type="ECO:0000313" key="2">
    <source>
        <dbReference type="EMBL" id="BBO36256.1"/>
    </source>
</evidence>
<reference evidence="3" key="1">
    <citation type="submission" date="2019-10" db="EMBL/GenBank/DDBJ databases">
        <title>Lacipirellula parvula gen. nov., sp. nov., representing a lineage of planctomycetes widespread in freshwater anoxic habitats, and description of the family Lacipirellulaceae.</title>
        <authorList>
            <person name="Dedysh S.N."/>
            <person name="Kulichevskaya I.S."/>
            <person name="Beletsky A.V."/>
            <person name="Rakitin A.L."/>
            <person name="Mardanov A.V."/>
            <person name="Ivanova A.A."/>
            <person name="Saltykova V.X."/>
            <person name="Rijpstra W.I.C."/>
            <person name="Sinninghe Damste J.S."/>
            <person name="Ravin N.V."/>
        </authorList>
    </citation>
    <scope>NUCLEOTIDE SEQUENCE [LARGE SCALE GENOMIC DNA]</scope>
    <source>
        <strain evidence="3">PX69</strain>
    </source>
</reference>